<keyword evidence="1" id="KW-0732">Signal</keyword>
<dbReference type="CDD" id="cd05819">
    <property type="entry name" value="NHL"/>
    <property type="match status" value="1"/>
</dbReference>
<dbReference type="SUPFAM" id="SSF63825">
    <property type="entry name" value="YWTD domain"/>
    <property type="match status" value="1"/>
</dbReference>
<dbReference type="Pfam" id="PF01436">
    <property type="entry name" value="NHL"/>
    <property type="match status" value="2"/>
</dbReference>
<feature type="repeat" description="NHL" evidence="4">
    <location>
        <begin position="840"/>
        <end position="869"/>
    </location>
</feature>
<name>A0A821APH0_9BILA</name>
<keyword evidence="3" id="KW-0325">Glycoprotein</keyword>
<protein>
    <recommendedName>
        <fullName evidence="7">RRM domain-containing protein</fullName>
    </recommendedName>
</protein>
<organism evidence="5 6">
    <name type="scientific">Rotaria socialis</name>
    <dbReference type="NCBI Taxonomy" id="392032"/>
    <lineage>
        <taxon>Eukaryota</taxon>
        <taxon>Metazoa</taxon>
        <taxon>Spiralia</taxon>
        <taxon>Gnathifera</taxon>
        <taxon>Rotifera</taxon>
        <taxon>Eurotatoria</taxon>
        <taxon>Bdelloidea</taxon>
        <taxon>Philodinida</taxon>
        <taxon>Philodinidae</taxon>
        <taxon>Rotaria</taxon>
    </lineage>
</organism>
<dbReference type="InterPro" id="IPR011042">
    <property type="entry name" value="6-blade_b-propeller_TolB-like"/>
</dbReference>
<evidence type="ECO:0000256" key="3">
    <source>
        <dbReference type="ARBA" id="ARBA00023180"/>
    </source>
</evidence>
<evidence type="ECO:0000256" key="1">
    <source>
        <dbReference type="ARBA" id="ARBA00022729"/>
    </source>
</evidence>
<accession>A0A821APH0</accession>
<dbReference type="InterPro" id="IPR001258">
    <property type="entry name" value="NHL_repeat"/>
</dbReference>
<dbReference type="Gene3D" id="2.120.10.30">
    <property type="entry name" value="TolB, C-terminal domain"/>
    <property type="match status" value="3"/>
</dbReference>
<dbReference type="EMBL" id="CAJOBQ010002790">
    <property type="protein sequence ID" value="CAF4579153.1"/>
    <property type="molecule type" value="Genomic_DNA"/>
</dbReference>
<dbReference type="GO" id="GO:0005576">
    <property type="term" value="C:extracellular region"/>
    <property type="evidence" value="ECO:0007669"/>
    <property type="project" value="TreeGrafter"/>
</dbReference>
<dbReference type="InterPro" id="IPR012677">
    <property type="entry name" value="Nucleotide-bd_a/b_plait_sf"/>
</dbReference>
<dbReference type="Gene3D" id="3.30.70.330">
    <property type="match status" value="1"/>
</dbReference>
<evidence type="ECO:0000313" key="6">
    <source>
        <dbReference type="Proteomes" id="UP000663862"/>
    </source>
</evidence>
<dbReference type="Proteomes" id="UP000663862">
    <property type="component" value="Unassembled WGS sequence"/>
</dbReference>
<gene>
    <name evidence="5" type="ORF">TSG867_LOCUS26464</name>
</gene>
<evidence type="ECO:0000256" key="4">
    <source>
        <dbReference type="PROSITE-ProRule" id="PRU00504"/>
    </source>
</evidence>
<feature type="repeat" description="NHL" evidence="4">
    <location>
        <begin position="591"/>
        <end position="624"/>
    </location>
</feature>
<comment type="caution">
    <text evidence="5">The sequence shown here is derived from an EMBL/GenBank/DDBJ whole genome shotgun (WGS) entry which is preliminary data.</text>
</comment>
<proteinExistence type="predicted"/>
<keyword evidence="2" id="KW-0677">Repeat</keyword>
<dbReference type="PANTHER" id="PTHR10680">
    <property type="entry name" value="PEPTIDYL-GLYCINE ALPHA-AMIDATING MONOOXYGENASE"/>
    <property type="match status" value="1"/>
</dbReference>
<dbReference type="AlphaFoldDB" id="A0A821APH0"/>
<sequence length="870" mass="98380">MTSTPMKKIFVGPTPVTLTEQALMEYFSHFGTIEAVELVDMSPVASISSSHLRSPMNTHVCLHFYIITFSSTVTPTSFEELSSEWHLIGNNLTQVRQVESRPIAPSPRSRLIQNVAQSIPRISIMKTTTTSTKISITPVWFEENKATVPIRYPPTITATLDEEVRRSFDIVAKYRAVRDVEHNRQVDFVDQPFIPSVNSTETLVVILDMLAKSMGMQTSFASKPLAHEESAYYASCGVATLATLPLLNTDGDGPLSTAIFNLNLDVSYTAVTSIENTLKEFVLSFTKDIVTVLECRPECVRVFELVHGSLKVQFGLTASNRKDTQNLAQKFQDQAKKHFPSSLHVLSMAKPGNYLPEWKSVLDHLRLHPDDFDPTHNRDYINIPAHDFVQQRGNRPYYRPIGWFRHALRVINKDNKNTVWLGMNNGPDEWCVAYHGTKYRNVRLILDEGLRGAMYNDGWKQVATNEVGEKANVMGTYLGTHCNKGSDNDRYAERFTVKMQSGSAVTEEHYRVVFQCRVKPKSFTEHKDPHRESFEDPLFKELRVYESDAIRLYGILLYSHHYLRIPNIPRDARWAQQCVIVAGGNGGGKYDNQLNCPGGISVDDDETIVITDYHNQRVMQWKKDATVGQVVAGGNGIGERLDQLNGPTDVLIDKRTNSLIISDRENRRVVRWSRQIGTTQGEILLENIRCHGLAMDEHRYLYVADRNKHEVRRYKTEEGDKTGTLVAGGNGKGDSLKQLDWPTHLFVDRQQTVYISDYNNHRVMKWNRNATEGIIVAGCLRGENGPTKLSSPRGLFVDTLGSIYVVERGDDRVTRWYNETRQSMTIVGGNGQGNEANRMSGPVGLSFDKHNNLYVVDTSNHRVQRFGCGK</sequence>
<evidence type="ECO:0000313" key="5">
    <source>
        <dbReference type="EMBL" id="CAF4579153.1"/>
    </source>
</evidence>
<reference evidence="5" key="1">
    <citation type="submission" date="2021-02" db="EMBL/GenBank/DDBJ databases">
        <authorList>
            <person name="Nowell W R."/>
        </authorList>
    </citation>
    <scope>NUCLEOTIDE SEQUENCE</scope>
</reference>
<evidence type="ECO:0008006" key="7">
    <source>
        <dbReference type="Google" id="ProtNLM"/>
    </source>
</evidence>
<dbReference type="PANTHER" id="PTHR10680:SF28">
    <property type="entry name" value="SMP-30_GLUCONOLACTONASE_LRE-LIKE REGION DOMAIN-CONTAINING PROTEIN"/>
    <property type="match status" value="1"/>
</dbReference>
<dbReference type="PROSITE" id="PS51125">
    <property type="entry name" value="NHL"/>
    <property type="match status" value="2"/>
</dbReference>
<evidence type="ECO:0000256" key="2">
    <source>
        <dbReference type="ARBA" id="ARBA00022737"/>
    </source>
</evidence>